<protein>
    <submittedName>
        <fullName evidence="1">Uncharacterized protein</fullName>
    </submittedName>
</protein>
<dbReference type="Proteomes" id="UP000325008">
    <property type="component" value="Unassembled WGS sequence"/>
</dbReference>
<proteinExistence type="predicted"/>
<sequence length="102" mass="10538">MQSARASSKVARSSLLRSRSSRCKNEIIEALLLRTSSEEAANEGTANACFSLGSADTGSGCVVSGSEGRGSAADLAISRDLSGRGHLLRDLAALVWKGNLAK</sequence>
<accession>A0A5C3FIF1</accession>
<evidence type="ECO:0000313" key="2">
    <source>
        <dbReference type="Proteomes" id="UP000325008"/>
    </source>
</evidence>
<dbReference type="RefSeq" id="XP_014659077.1">
    <property type="nucleotide sequence ID" value="XM_014803591.1"/>
</dbReference>
<reference evidence="1" key="1">
    <citation type="submission" date="2018-03" db="EMBL/GenBank/DDBJ databases">
        <authorList>
            <person name="Guldener U."/>
        </authorList>
    </citation>
    <scope>NUCLEOTIDE SEQUENCE [LARGE SCALE GENOMIC DNA]</scope>
    <source>
        <strain evidence="1">ATCC34888</strain>
    </source>
</reference>
<evidence type="ECO:0000313" key="1">
    <source>
        <dbReference type="EMBL" id="SPO43291.1"/>
    </source>
</evidence>
<gene>
    <name evidence="1" type="ORF">PSANT_00975</name>
</gene>
<name>A0A5C3FIF1_PSEA2</name>
<organism evidence="1 2">
    <name type="scientific">Pseudozyma antarctica</name>
    <name type="common">Yeast</name>
    <name type="synonym">Candida antarctica</name>
    <dbReference type="NCBI Taxonomy" id="84753"/>
    <lineage>
        <taxon>Eukaryota</taxon>
        <taxon>Fungi</taxon>
        <taxon>Dikarya</taxon>
        <taxon>Basidiomycota</taxon>
        <taxon>Ustilaginomycotina</taxon>
        <taxon>Ustilaginomycetes</taxon>
        <taxon>Ustilaginales</taxon>
        <taxon>Ustilaginaceae</taxon>
        <taxon>Moesziomyces</taxon>
    </lineage>
</organism>
<comment type="caution">
    <text evidence="1">The sequence shown here is derived from an EMBL/GenBank/DDBJ whole genome shotgun (WGS) entry which is preliminary data.</text>
</comment>
<dbReference type="AlphaFoldDB" id="A0A5C3FIF1"/>
<keyword evidence="2" id="KW-1185">Reference proteome</keyword>
<dbReference type="EMBL" id="OOIQ01000002">
    <property type="protein sequence ID" value="SPO43291.1"/>
    <property type="molecule type" value="Genomic_DNA"/>
</dbReference>